<evidence type="ECO:0000313" key="2">
    <source>
        <dbReference type="Proteomes" id="UP000037510"/>
    </source>
</evidence>
<dbReference type="AlphaFoldDB" id="A0A0L7LUR2"/>
<proteinExistence type="predicted"/>
<keyword evidence="2" id="KW-1185">Reference proteome</keyword>
<sequence length="169" mass="19043">MALETSLRELSDGLRSSRVTDRKKNAENLKEFLTRNAVPSLLTENTMKKKGKAFIKVDKITEACLQILRDGRLRKAIELLDVCLSACLSTSSKLDNFTKLRLVLLIMRNAKNYCQFVSPLRESLTKFKKCVIKVAHDKKAQEVIIEIMILLLETPINFGLTQQTCGAVG</sequence>
<name>A0A0L7LUR2_OPEBR</name>
<dbReference type="EMBL" id="JTDY01000089">
    <property type="protein sequence ID" value="KOB78951.1"/>
    <property type="molecule type" value="Genomic_DNA"/>
</dbReference>
<comment type="caution">
    <text evidence="1">The sequence shown here is derived from an EMBL/GenBank/DDBJ whole genome shotgun (WGS) entry which is preliminary data.</text>
</comment>
<accession>A0A0L7LUR2</accession>
<dbReference type="Proteomes" id="UP000037510">
    <property type="component" value="Unassembled WGS sequence"/>
</dbReference>
<gene>
    <name evidence="1" type="ORF">OBRU01_00443</name>
</gene>
<evidence type="ECO:0000313" key="1">
    <source>
        <dbReference type="EMBL" id="KOB78951.1"/>
    </source>
</evidence>
<organism evidence="1 2">
    <name type="scientific">Operophtera brumata</name>
    <name type="common">Winter moth</name>
    <name type="synonym">Phalaena brumata</name>
    <dbReference type="NCBI Taxonomy" id="104452"/>
    <lineage>
        <taxon>Eukaryota</taxon>
        <taxon>Metazoa</taxon>
        <taxon>Ecdysozoa</taxon>
        <taxon>Arthropoda</taxon>
        <taxon>Hexapoda</taxon>
        <taxon>Insecta</taxon>
        <taxon>Pterygota</taxon>
        <taxon>Neoptera</taxon>
        <taxon>Endopterygota</taxon>
        <taxon>Lepidoptera</taxon>
        <taxon>Glossata</taxon>
        <taxon>Ditrysia</taxon>
        <taxon>Geometroidea</taxon>
        <taxon>Geometridae</taxon>
        <taxon>Larentiinae</taxon>
        <taxon>Operophtera</taxon>
    </lineage>
</organism>
<reference evidence="1 2" key="1">
    <citation type="journal article" date="2015" name="Genome Biol. Evol.">
        <title>The genome of winter moth (Operophtera brumata) provides a genomic perspective on sexual dimorphism and phenology.</title>
        <authorList>
            <person name="Derks M.F."/>
            <person name="Smit S."/>
            <person name="Salis L."/>
            <person name="Schijlen E."/>
            <person name="Bossers A."/>
            <person name="Mateman C."/>
            <person name="Pijl A.S."/>
            <person name="de Ridder D."/>
            <person name="Groenen M.A."/>
            <person name="Visser M.E."/>
            <person name="Megens H.J."/>
        </authorList>
    </citation>
    <scope>NUCLEOTIDE SEQUENCE [LARGE SCALE GENOMIC DNA]</scope>
    <source>
        <strain evidence="1">WM2013NL</strain>
        <tissue evidence="1">Head and thorax</tissue>
    </source>
</reference>
<protein>
    <submittedName>
        <fullName evidence="1">Putative mutated in ataxia telangiectasia</fullName>
    </submittedName>
</protein>